<feature type="domain" description="Reverse transcriptase Ty1/copia-type" evidence="1">
    <location>
        <begin position="99"/>
        <end position="156"/>
    </location>
</feature>
<protein>
    <recommendedName>
        <fullName evidence="1">Reverse transcriptase Ty1/copia-type domain-containing protein</fullName>
    </recommendedName>
</protein>
<keyword evidence="3" id="KW-1185">Reference proteome</keyword>
<dbReference type="EMBL" id="JAVXUO010001586">
    <property type="protein sequence ID" value="KAK2980856.1"/>
    <property type="molecule type" value="Genomic_DNA"/>
</dbReference>
<organism evidence="2 3">
    <name type="scientific">Escallonia rubra</name>
    <dbReference type="NCBI Taxonomy" id="112253"/>
    <lineage>
        <taxon>Eukaryota</taxon>
        <taxon>Viridiplantae</taxon>
        <taxon>Streptophyta</taxon>
        <taxon>Embryophyta</taxon>
        <taxon>Tracheophyta</taxon>
        <taxon>Spermatophyta</taxon>
        <taxon>Magnoliopsida</taxon>
        <taxon>eudicotyledons</taxon>
        <taxon>Gunneridae</taxon>
        <taxon>Pentapetalae</taxon>
        <taxon>asterids</taxon>
        <taxon>campanulids</taxon>
        <taxon>Escalloniales</taxon>
        <taxon>Escalloniaceae</taxon>
        <taxon>Escallonia</taxon>
    </lineage>
</organism>
<dbReference type="Pfam" id="PF07727">
    <property type="entry name" value="RVT_2"/>
    <property type="match status" value="1"/>
</dbReference>
<dbReference type="Proteomes" id="UP001187471">
    <property type="component" value="Unassembled WGS sequence"/>
</dbReference>
<evidence type="ECO:0000313" key="2">
    <source>
        <dbReference type="EMBL" id="KAK2980856.1"/>
    </source>
</evidence>
<gene>
    <name evidence="2" type="ORF">RJ640_003083</name>
</gene>
<evidence type="ECO:0000313" key="3">
    <source>
        <dbReference type="Proteomes" id="UP001187471"/>
    </source>
</evidence>
<dbReference type="AlphaFoldDB" id="A0AA88REN0"/>
<comment type="caution">
    <text evidence="2">The sequence shown here is derived from an EMBL/GenBank/DDBJ whole genome shotgun (WGS) entry which is preliminary data.</text>
</comment>
<accession>A0AA88REN0</accession>
<sequence>MAIKKCQGNLEDLKGQAVLTPRKDKKELLTGSKDRRHGVREEIKLCKLGRTRKLPRIMFVEINFSNDGNREGQVSSSLAAEVINHKFLVGRVEAESGGEDMIARFDMTDIGLMSYFLGIEVKQTDKDIFISQKKYAGDILKKFKIEASKPMLTPVEERLKPKGHNTLYLSMLLGAVVPANFLDKRIEGLSSA</sequence>
<dbReference type="InterPro" id="IPR013103">
    <property type="entry name" value="RVT_2"/>
</dbReference>
<reference evidence="2" key="1">
    <citation type="submission" date="2022-12" db="EMBL/GenBank/DDBJ databases">
        <title>Draft genome assemblies for two species of Escallonia (Escalloniales).</title>
        <authorList>
            <person name="Chanderbali A."/>
            <person name="Dervinis C."/>
            <person name="Anghel I."/>
            <person name="Soltis D."/>
            <person name="Soltis P."/>
            <person name="Zapata F."/>
        </authorList>
    </citation>
    <scope>NUCLEOTIDE SEQUENCE</scope>
    <source>
        <strain evidence="2">UCBG92.1500</strain>
        <tissue evidence="2">Leaf</tissue>
    </source>
</reference>
<evidence type="ECO:0000259" key="1">
    <source>
        <dbReference type="Pfam" id="PF07727"/>
    </source>
</evidence>
<name>A0AA88REN0_9ASTE</name>
<proteinExistence type="predicted"/>